<accession>A0A3M7PUX7</accession>
<feature type="compositionally biased region" description="Basic and acidic residues" evidence="2">
    <location>
        <begin position="595"/>
        <end position="605"/>
    </location>
</feature>
<dbReference type="AlphaFoldDB" id="A0A3M7PUX7"/>
<dbReference type="GO" id="GO:0060271">
    <property type="term" value="P:cilium assembly"/>
    <property type="evidence" value="ECO:0007669"/>
    <property type="project" value="TreeGrafter"/>
</dbReference>
<comment type="caution">
    <text evidence="3">The sequence shown here is derived from an EMBL/GenBank/DDBJ whole genome shotgun (WGS) entry which is preliminary data.</text>
</comment>
<dbReference type="PANTHER" id="PTHR22736">
    <property type="entry name" value="COILED-COIL DOMAIN-CONTAINING PROTEIN 66"/>
    <property type="match status" value="1"/>
</dbReference>
<evidence type="ECO:0000313" key="4">
    <source>
        <dbReference type="Proteomes" id="UP000276133"/>
    </source>
</evidence>
<feature type="compositionally biased region" description="Basic and acidic residues" evidence="2">
    <location>
        <begin position="464"/>
        <end position="475"/>
    </location>
</feature>
<feature type="region of interest" description="Disordered" evidence="2">
    <location>
        <begin position="376"/>
        <end position="400"/>
    </location>
</feature>
<dbReference type="GO" id="GO:0005929">
    <property type="term" value="C:cilium"/>
    <property type="evidence" value="ECO:0007669"/>
    <property type="project" value="TreeGrafter"/>
</dbReference>
<feature type="coiled-coil region" evidence="1">
    <location>
        <begin position="120"/>
        <end position="182"/>
    </location>
</feature>
<sequence>MIHILQTSEVVSVAVQFRDSHSKFHQISRSAQLRKFIRNKISIYSNIGVMFDDEIKKTKELERKKWLHDLEEQKKEKLVESQQPLKQFYQDNHPALNTEQKNLEEKSFGRTRNLLDPAQIDELERRKKQGLQHKLEIEAQIAEKKRIKMIEEEIQNLNNMKVENEALELKQASKLNEEKKKQNSHYQNFEKILNSSRPSNVDVSPSVLQGEYNKHDQETKTMRSNITETRSQEIYRKMQEAELAAAEEKHKKLLKRLQKGGHDTSQLEKKFAELKAKLTRNPEHLMRDTSPHIASHNFNEPKSIESTRMNNNSSHMSHMNEMEPAYKKALYKSLESNEKKNEGESIEQIFKLLRMNSAGLPAEIKEEDLRLLLKNAVKSKDNSSQRENKNDKNYSNNKMKEVKDYEEEKLKVGVGKDGKPIWNFKNLKGKKAVSNSQKDPFYFKRAQQAEERKIKRMEYYKNFSQREKNRSKEQNENFSSYRSDRTNEENFNLALDNEDDNVQLMSRNSDNKVQTESIMNLLGKNLAKTPIYEEDEDLYLHQNYPSKIADLNIKDPSFFNGEENSSRGFVPFMRTNEILDPVHAGSPVPPSRESSAVKRDRERARQMCKIEI</sequence>
<evidence type="ECO:0000256" key="2">
    <source>
        <dbReference type="SAM" id="MobiDB-lite"/>
    </source>
</evidence>
<feature type="region of interest" description="Disordered" evidence="2">
    <location>
        <begin position="580"/>
        <end position="605"/>
    </location>
</feature>
<gene>
    <name evidence="3" type="ORF">BpHYR1_045010</name>
</gene>
<feature type="region of interest" description="Disordered" evidence="2">
    <location>
        <begin position="464"/>
        <end position="485"/>
    </location>
</feature>
<dbReference type="STRING" id="10195.A0A3M7PUX7"/>
<reference evidence="3 4" key="1">
    <citation type="journal article" date="2018" name="Sci. Rep.">
        <title>Genomic signatures of local adaptation to the degree of environmental predictability in rotifers.</title>
        <authorList>
            <person name="Franch-Gras L."/>
            <person name="Hahn C."/>
            <person name="Garcia-Roger E.M."/>
            <person name="Carmona M.J."/>
            <person name="Serra M."/>
            <person name="Gomez A."/>
        </authorList>
    </citation>
    <scope>NUCLEOTIDE SEQUENCE [LARGE SCALE GENOMIC DNA]</scope>
    <source>
        <strain evidence="3">HYR1</strain>
    </source>
</reference>
<dbReference type="OrthoDB" id="10042846at2759"/>
<evidence type="ECO:0000313" key="3">
    <source>
        <dbReference type="EMBL" id="RNA02956.1"/>
    </source>
</evidence>
<keyword evidence="1" id="KW-0175">Coiled coil</keyword>
<evidence type="ECO:0000256" key="1">
    <source>
        <dbReference type="SAM" id="Coils"/>
    </source>
</evidence>
<feature type="compositionally biased region" description="Basic and acidic residues" evidence="2">
    <location>
        <begin position="378"/>
        <end position="400"/>
    </location>
</feature>
<organism evidence="3 4">
    <name type="scientific">Brachionus plicatilis</name>
    <name type="common">Marine rotifer</name>
    <name type="synonym">Brachionus muelleri</name>
    <dbReference type="NCBI Taxonomy" id="10195"/>
    <lineage>
        <taxon>Eukaryota</taxon>
        <taxon>Metazoa</taxon>
        <taxon>Spiralia</taxon>
        <taxon>Gnathifera</taxon>
        <taxon>Rotifera</taxon>
        <taxon>Eurotatoria</taxon>
        <taxon>Monogononta</taxon>
        <taxon>Pseudotrocha</taxon>
        <taxon>Ploima</taxon>
        <taxon>Brachionidae</taxon>
        <taxon>Brachionus</taxon>
    </lineage>
</organism>
<name>A0A3M7PUX7_BRAPC</name>
<protein>
    <submittedName>
        <fullName evidence="3">Uncharacterized protein</fullName>
    </submittedName>
</protein>
<dbReference type="GO" id="GO:0005874">
    <property type="term" value="C:microtubule"/>
    <property type="evidence" value="ECO:0007669"/>
    <property type="project" value="TreeGrafter"/>
</dbReference>
<dbReference type="PANTHER" id="PTHR22736:SF2">
    <property type="entry name" value="COILED-COIL DOMAIN-CONTAINING PROTEIN 66"/>
    <property type="match status" value="1"/>
</dbReference>
<dbReference type="InterPro" id="IPR039183">
    <property type="entry name" value="CCD66"/>
</dbReference>
<keyword evidence="4" id="KW-1185">Reference proteome</keyword>
<dbReference type="EMBL" id="REGN01008699">
    <property type="protein sequence ID" value="RNA02956.1"/>
    <property type="molecule type" value="Genomic_DNA"/>
</dbReference>
<dbReference type="Proteomes" id="UP000276133">
    <property type="component" value="Unassembled WGS sequence"/>
</dbReference>
<proteinExistence type="predicted"/>
<dbReference type="GO" id="GO:0008017">
    <property type="term" value="F:microtubule binding"/>
    <property type="evidence" value="ECO:0007669"/>
    <property type="project" value="TreeGrafter"/>
</dbReference>